<proteinExistence type="inferred from homology"/>
<evidence type="ECO:0000256" key="9">
    <source>
        <dbReference type="HAMAP-Rule" id="MF_03113"/>
    </source>
</evidence>
<evidence type="ECO:0000256" key="7">
    <source>
        <dbReference type="ARBA" id="ARBA00023054"/>
    </source>
</evidence>
<dbReference type="Pfam" id="PF04420">
    <property type="entry name" value="CHD5"/>
    <property type="match status" value="1"/>
</dbReference>
<dbReference type="GO" id="GO:0005789">
    <property type="term" value="C:endoplasmic reticulum membrane"/>
    <property type="evidence" value="ECO:0007669"/>
    <property type="project" value="UniProtKB-SubCell"/>
</dbReference>
<dbReference type="Proteomes" id="UP000799766">
    <property type="component" value="Unassembled WGS sequence"/>
</dbReference>
<dbReference type="InterPro" id="IPR029012">
    <property type="entry name" value="Helix_hairpin_bin_sf"/>
</dbReference>
<dbReference type="InterPro" id="IPR028945">
    <property type="entry name" value="Get1"/>
</dbReference>
<evidence type="ECO:0000256" key="8">
    <source>
        <dbReference type="ARBA" id="ARBA00023136"/>
    </source>
</evidence>
<dbReference type="Gene3D" id="1.10.287.660">
    <property type="entry name" value="Helix hairpin bin"/>
    <property type="match status" value="1"/>
</dbReference>
<evidence type="ECO:0000256" key="2">
    <source>
        <dbReference type="ARBA" id="ARBA00010799"/>
    </source>
</evidence>
<feature type="topological domain" description="Cytoplasmic" evidence="9">
    <location>
        <begin position="173"/>
        <end position="217"/>
    </location>
</feature>
<keyword evidence="4 9" id="KW-0812">Transmembrane</keyword>
<evidence type="ECO:0000256" key="4">
    <source>
        <dbReference type="ARBA" id="ARBA00022692"/>
    </source>
</evidence>
<dbReference type="GO" id="GO:0043529">
    <property type="term" value="C:GET complex"/>
    <property type="evidence" value="ECO:0007669"/>
    <property type="project" value="InterPro"/>
</dbReference>
<organism evidence="12 13">
    <name type="scientific">Lineolata rhizophorae</name>
    <dbReference type="NCBI Taxonomy" id="578093"/>
    <lineage>
        <taxon>Eukaryota</taxon>
        <taxon>Fungi</taxon>
        <taxon>Dikarya</taxon>
        <taxon>Ascomycota</taxon>
        <taxon>Pezizomycotina</taxon>
        <taxon>Dothideomycetes</taxon>
        <taxon>Dothideomycetes incertae sedis</taxon>
        <taxon>Lineolatales</taxon>
        <taxon>Lineolataceae</taxon>
        <taxon>Lineolata</taxon>
    </lineage>
</organism>
<evidence type="ECO:0000256" key="5">
    <source>
        <dbReference type="ARBA" id="ARBA00022824"/>
    </source>
</evidence>
<keyword evidence="7" id="KW-0175">Coiled coil</keyword>
<dbReference type="OrthoDB" id="69461at2759"/>
<keyword evidence="3 9" id="KW-0813">Transport</keyword>
<comment type="caution">
    <text evidence="9">Lacks conserved residue(s) required for the propagation of feature annotation.</text>
</comment>
<keyword evidence="11" id="KW-0732">Signal</keyword>
<evidence type="ECO:0000313" key="13">
    <source>
        <dbReference type="Proteomes" id="UP000799766"/>
    </source>
</evidence>
<evidence type="ECO:0000256" key="11">
    <source>
        <dbReference type="SAM" id="SignalP"/>
    </source>
</evidence>
<dbReference type="FunFam" id="1.10.287.660:FF:000006">
    <property type="entry name" value="Protein GET1"/>
    <property type="match status" value="1"/>
</dbReference>
<name>A0A6A6PBM8_9PEZI</name>
<reference evidence="12" key="1">
    <citation type="journal article" date="2020" name="Stud. Mycol.">
        <title>101 Dothideomycetes genomes: a test case for predicting lifestyles and emergence of pathogens.</title>
        <authorList>
            <person name="Haridas S."/>
            <person name="Albert R."/>
            <person name="Binder M."/>
            <person name="Bloem J."/>
            <person name="Labutti K."/>
            <person name="Salamov A."/>
            <person name="Andreopoulos B."/>
            <person name="Baker S."/>
            <person name="Barry K."/>
            <person name="Bills G."/>
            <person name="Bluhm B."/>
            <person name="Cannon C."/>
            <person name="Castanera R."/>
            <person name="Culley D."/>
            <person name="Daum C."/>
            <person name="Ezra D."/>
            <person name="Gonzalez J."/>
            <person name="Henrissat B."/>
            <person name="Kuo A."/>
            <person name="Liang C."/>
            <person name="Lipzen A."/>
            <person name="Lutzoni F."/>
            <person name="Magnuson J."/>
            <person name="Mondo S."/>
            <person name="Nolan M."/>
            <person name="Ohm R."/>
            <person name="Pangilinan J."/>
            <person name="Park H.-J."/>
            <person name="Ramirez L."/>
            <person name="Alfaro M."/>
            <person name="Sun H."/>
            <person name="Tritt A."/>
            <person name="Yoshinaga Y."/>
            <person name="Zwiers L.-H."/>
            <person name="Turgeon B."/>
            <person name="Goodwin S."/>
            <person name="Spatafora J."/>
            <person name="Crous P."/>
            <person name="Grigoriev I."/>
        </authorList>
    </citation>
    <scope>NUCLEOTIDE SEQUENCE</scope>
    <source>
        <strain evidence="12">ATCC 16933</strain>
    </source>
</reference>
<feature type="region of interest" description="Disordered" evidence="10">
    <location>
        <begin position="187"/>
        <end position="217"/>
    </location>
</feature>
<keyword evidence="8 9" id="KW-0472">Membrane</keyword>
<dbReference type="GO" id="GO:0043495">
    <property type="term" value="F:protein-membrane adaptor activity"/>
    <property type="evidence" value="ECO:0007669"/>
    <property type="project" value="TreeGrafter"/>
</dbReference>
<dbReference type="EMBL" id="MU001671">
    <property type="protein sequence ID" value="KAF2461346.1"/>
    <property type="molecule type" value="Genomic_DNA"/>
</dbReference>
<dbReference type="PANTHER" id="PTHR42650:SF1">
    <property type="entry name" value="GUIDED ENTRY OF TAIL-ANCHORED PROTEINS FACTOR 1"/>
    <property type="match status" value="1"/>
</dbReference>
<feature type="topological domain" description="Lumenal" evidence="9">
    <location>
        <begin position="1"/>
        <end position="4"/>
    </location>
</feature>
<comment type="subcellular location">
    <subcellularLocation>
        <location evidence="1">Endoplasmic reticulum membrane</location>
        <topology evidence="1">Multi-pass membrane protein</topology>
    </subcellularLocation>
</comment>
<dbReference type="PANTHER" id="PTHR42650">
    <property type="entry name" value="TAIL-ANCHORED PROTEIN INSERTION RECEPTOR WRB"/>
    <property type="match status" value="1"/>
</dbReference>
<dbReference type="InterPro" id="IPR027538">
    <property type="entry name" value="Get1_fungi"/>
</dbReference>
<gene>
    <name evidence="9" type="primary">GET1</name>
    <name evidence="12" type="ORF">BDY21DRAFT_278454</name>
</gene>
<keyword evidence="6 9" id="KW-1133">Transmembrane helix</keyword>
<sequence length="217" mass="24462">MISLLLLVFLVQLTTQLFSSVGVATTNEIAWILYNKLPTKTSQSVQEQTKLQREILRMKKEMNAVSAQDEFARWARLRRQHDDVVAKYENISSSLSSTKTSFDRTVALLRWIATTGLRFLLQTYYQREPMFWIPAGWLPYYVEWILSFPRAPLGSVSIQVWSMACSSIITLVGEALVGVWSLATSKKSGMQSKGSARRAQAYGPSSSARQAAAKKDQ</sequence>
<keyword evidence="13" id="KW-1185">Reference proteome</keyword>
<dbReference type="AlphaFoldDB" id="A0A6A6PBM8"/>
<feature type="chain" id="PRO_5025540772" evidence="11">
    <location>
        <begin position="17"/>
        <end position="217"/>
    </location>
</feature>
<evidence type="ECO:0000256" key="6">
    <source>
        <dbReference type="ARBA" id="ARBA00022989"/>
    </source>
</evidence>
<evidence type="ECO:0000256" key="3">
    <source>
        <dbReference type="ARBA" id="ARBA00022448"/>
    </source>
</evidence>
<evidence type="ECO:0000256" key="1">
    <source>
        <dbReference type="ARBA" id="ARBA00004477"/>
    </source>
</evidence>
<keyword evidence="5 9" id="KW-0256">Endoplasmic reticulum</keyword>
<dbReference type="HAMAP" id="MF_03113">
    <property type="entry name" value="Get1"/>
    <property type="match status" value="1"/>
</dbReference>
<feature type="signal peptide" evidence="11">
    <location>
        <begin position="1"/>
        <end position="16"/>
    </location>
</feature>
<accession>A0A6A6PBM8</accession>
<evidence type="ECO:0000256" key="10">
    <source>
        <dbReference type="SAM" id="MobiDB-lite"/>
    </source>
</evidence>
<evidence type="ECO:0000313" key="12">
    <source>
        <dbReference type="EMBL" id="KAF2461346.1"/>
    </source>
</evidence>
<dbReference type="GO" id="GO:0071816">
    <property type="term" value="P:tail-anchored membrane protein insertion into ER membrane"/>
    <property type="evidence" value="ECO:0007669"/>
    <property type="project" value="InterPro"/>
</dbReference>
<protein>
    <submittedName>
        <fullName evidence="12">Protein get1</fullName>
    </submittedName>
</protein>
<comment type="similarity">
    <text evidence="2 9">Belongs to the WRB/GET1 family.</text>
</comment>